<reference evidence="2 3" key="1">
    <citation type="submission" date="2019-12" db="EMBL/GenBank/DDBJ databases">
        <title>complete genome sequences of Acinetobacter pittii str. WP2-W18-ESBL-11 isolated from wastewater treatment plant effluent.</title>
        <authorList>
            <person name="Sekizuka T."/>
            <person name="Itokawa K."/>
            <person name="Yatsu K."/>
            <person name="Inamine Y."/>
            <person name="Kuroda M."/>
        </authorList>
    </citation>
    <scope>NUCLEOTIDE SEQUENCE [LARGE SCALE GENOMIC DNA]</scope>
    <source>
        <strain evidence="2 3">WP2-W18-ESBL-11</strain>
    </source>
</reference>
<proteinExistence type="predicted"/>
<organism evidence="2 3">
    <name type="scientific">Acinetobacter pittii</name>
    <name type="common">Acinetobacter genomosp. 3</name>
    <dbReference type="NCBI Taxonomy" id="48296"/>
    <lineage>
        <taxon>Bacteria</taxon>
        <taxon>Pseudomonadati</taxon>
        <taxon>Pseudomonadota</taxon>
        <taxon>Gammaproteobacteria</taxon>
        <taxon>Moraxellales</taxon>
        <taxon>Moraxellaceae</taxon>
        <taxon>Acinetobacter</taxon>
        <taxon>Acinetobacter calcoaceticus/baumannii complex</taxon>
    </lineage>
</organism>
<keyword evidence="1" id="KW-0812">Transmembrane</keyword>
<accession>A0A6S4V3R4</accession>
<gene>
    <name evidence="2" type="ORF">WP2W18E11_22970</name>
</gene>
<keyword evidence="1" id="KW-1133">Transmembrane helix</keyword>
<feature type="transmembrane region" description="Helical" evidence="1">
    <location>
        <begin position="36"/>
        <end position="58"/>
    </location>
</feature>
<evidence type="ECO:0000256" key="1">
    <source>
        <dbReference type="SAM" id="Phobius"/>
    </source>
</evidence>
<dbReference type="Proteomes" id="UP000515758">
    <property type="component" value="Chromosome"/>
</dbReference>
<dbReference type="EMBL" id="AP021936">
    <property type="protein sequence ID" value="BBQ49299.1"/>
    <property type="molecule type" value="Genomic_DNA"/>
</dbReference>
<feature type="transmembrane region" description="Helical" evidence="1">
    <location>
        <begin position="5"/>
        <end position="24"/>
    </location>
</feature>
<evidence type="ECO:0000313" key="2">
    <source>
        <dbReference type="EMBL" id="BBQ49299.1"/>
    </source>
</evidence>
<sequence length="137" mass="16163">MIKKILLSFIAIFSIVSGIIIFYWRDVQYNPDKGDFFLYFLVLPAIITLVILSPWLIYSAYTTYKDKKEQAINQDKDDVNSKQTAITDQPLEQLDFNIYSSFALHAFGENESIIEQLQNFKSPELDERWIRKFEQHL</sequence>
<protein>
    <submittedName>
        <fullName evidence="2">Uncharacterized protein</fullName>
    </submittedName>
</protein>
<dbReference type="AlphaFoldDB" id="A0A6S4V3R4"/>
<name>A0A6S4V3R4_ACIPI</name>
<evidence type="ECO:0000313" key="3">
    <source>
        <dbReference type="Proteomes" id="UP000515758"/>
    </source>
</evidence>
<keyword evidence="1" id="KW-0472">Membrane</keyword>